<dbReference type="SUPFAM" id="SSF117281">
    <property type="entry name" value="Kelch motif"/>
    <property type="match status" value="1"/>
</dbReference>
<dbReference type="Pfam" id="PF24681">
    <property type="entry name" value="Kelch_KLHDC2_KLHL20_DRC7"/>
    <property type="match status" value="1"/>
</dbReference>
<dbReference type="SUPFAM" id="SSF54695">
    <property type="entry name" value="POZ domain"/>
    <property type="match status" value="1"/>
</dbReference>
<evidence type="ECO:0000313" key="4">
    <source>
        <dbReference type="EMBL" id="KOO23901.1"/>
    </source>
</evidence>
<dbReference type="SMART" id="SM00225">
    <property type="entry name" value="BTB"/>
    <property type="match status" value="1"/>
</dbReference>
<dbReference type="InterPro" id="IPR051568">
    <property type="entry name" value="LZTR1/Attractin"/>
</dbReference>
<dbReference type="AlphaFoldDB" id="A0A0M0JBF6"/>
<dbReference type="Pfam" id="PF07707">
    <property type="entry name" value="BACK"/>
    <property type="match status" value="1"/>
</dbReference>
<evidence type="ECO:0000259" key="3">
    <source>
        <dbReference type="PROSITE" id="PS50097"/>
    </source>
</evidence>
<dbReference type="PANTHER" id="PTHR46376:SF1">
    <property type="entry name" value="LEUCINE-ZIPPER-LIKE TRANSCRIPTIONAL REGULATOR 1"/>
    <property type="match status" value="1"/>
</dbReference>
<dbReference type="InterPro" id="IPR015915">
    <property type="entry name" value="Kelch-typ_b-propeller"/>
</dbReference>
<keyword evidence="2" id="KW-0677">Repeat</keyword>
<gene>
    <name evidence="4" type="ORF">Ctob_001931</name>
</gene>
<organism evidence="4 5">
    <name type="scientific">Chrysochromulina tobinii</name>
    <dbReference type="NCBI Taxonomy" id="1460289"/>
    <lineage>
        <taxon>Eukaryota</taxon>
        <taxon>Haptista</taxon>
        <taxon>Haptophyta</taxon>
        <taxon>Prymnesiophyceae</taxon>
        <taxon>Prymnesiales</taxon>
        <taxon>Chrysochromulinaceae</taxon>
        <taxon>Chrysochromulina</taxon>
    </lineage>
</organism>
<evidence type="ECO:0000256" key="1">
    <source>
        <dbReference type="ARBA" id="ARBA00022441"/>
    </source>
</evidence>
<proteinExistence type="predicted"/>
<dbReference type="InterPro" id="IPR011705">
    <property type="entry name" value="BACK"/>
</dbReference>
<dbReference type="InterPro" id="IPR011333">
    <property type="entry name" value="SKP1/BTB/POZ_sf"/>
</dbReference>
<name>A0A0M0JBF6_9EUKA</name>
<dbReference type="EMBL" id="JWZX01003146">
    <property type="protein sequence ID" value="KOO23901.1"/>
    <property type="molecule type" value="Genomic_DNA"/>
</dbReference>
<dbReference type="Proteomes" id="UP000037460">
    <property type="component" value="Unassembled WGS sequence"/>
</dbReference>
<comment type="caution">
    <text evidence="4">The sequence shown here is derived from an EMBL/GenBank/DDBJ whole genome shotgun (WGS) entry which is preliminary data.</text>
</comment>
<dbReference type="Gene3D" id="3.30.710.10">
    <property type="entry name" value="Potassium Channel Kv1.1, Chain A"/>
    <property type="match status" value="1"/>
</dbReference>
<dbReference type="PROSITE" id="PS50097">
    <property type="entry name" value="BTB"/>
    <property type="match status" value="1"/>
</dbReference>
<dbReference type="OrthoDB" id="10251809at2759"/>
<dbReference type="CDD" id="cd18186">
    <property type="entry name" value="BTB_POZ_ZBTB_KLHL-like"/>
    <property type="match status" value="1"/>
</dbReference>
<reference evidence="5" key="1">
    <citation type="journal article" date="2015" name="PLoS Genet.">
        <title>Genome Sequence and Transcriptome Analyses of Chrysochromulina tobin: Metabolic Tools for Enhanced Algal Fitness in the Prominent Order Prymnesiales (Haptophyceae).</title>
        <authorList>
            <person name="Hovde B.T."/>
            <person name="Deodato C.R."/>
            <person name="Hunsperger H.M."/>
            <person name="Ryken S.A."/>
            <person name="Yost W."/>
            <person name="Jha R.K."/>
            <person name="Patterson J."/>
            <person name="Monnat R.J. Jr."/>
            <person name="Barlow S.B."/>
            <person name="Starkenburg S.R."/>
            <person name="Cattolico R.A."/>
        </authorList>
    </citation>
    <scope>NUCLEOTIDE SEQUENCE</scope>
    <source>
        <strain evidence="5">CCMP291</strain>
    </source>
</reference>
<keyword evidence="1" id="KW-0880">Kelch repeat</keyword>
<dbReference type="Gene3D" id="2.120.10.80">
    <property type="entry name" value="Kelch-type beta propeller"/>
    <property type="match status" value="2"/>
</dbReference>
<dbReference type="PANTHER" id="PTHR46376">
    <property type="entry name" value="LEUCINE-ZIPPER-LIKE TRANSCRIPTIONAL REGULATOR 1"/>
    <property type="match status" value="1"/>
</dbReference>
<dbReference type="Pfam" id="PF00651">
    <property type="entry name" value="BTB"/>
    <property type="match status" value="1"/>
</dbReference>
<feature type="domain" description="BTB" evidence="3">
    <location>
        <begin position="297"/>
        <end position="364"/>
    </location>
</feature>
<accession>A0A0M0JBF6</accession>
<sequence>MALSSPPTDCEPKEREGHTATVVGQLIFIFGGTWTDEEDRTIYMNDLHVLDVRTLTWSLPVTSGCPPIEREGHTAVAVETRLFIFGGTWVDDEDQSHYLNDLHLLDVETMPMGWSVGVCSGEPPSQREGHTSSVVGAQIVVFGGAGLDVEDRPVNLNDLHILDTERMAWSRPVVSGRIPQERRYHSASVVDQRLFVFGGQYYNAEADLHFECDNALCTFDADTLSWATVAVDSASPLRRACHAAGVVSKQVFLIGGRYWDVAEDDYIFLNDIQVLDTQPSSTLIADWRTFLNNPLLSDITIMVGGTRVHAHRVVLAARCAYFRGMFESGMKESTQTEVSLEDMSYDVFRALLEHLYTDRVDVTSEIALELFAAADFLGVEQLKSICVSKIESELSVDTVCHTLTVADKHSATPLKDVCVRYIVDHFKEIHSTAGFHALSRNLLTWVHAGVAARMPPAGAGASGLSGAMARSSIHEHGSPAGAAAARR</sequence>
<evidence type="ECO:0000256" key="2">
    <source>
        <dbReference type="ARBA" id="ARBA00022737"/>
    </source>
</evidence>
<keyword evidence="5" id="KW-1185">Reference proteome</keyword>
<protein>
    <submittedName>
        <fullName evidence="4">Kelch repeat</fullName>
    </submittedName>
</protein>
<dbReference type="CDD" id="cd14733">
    <property type="entry name" value="BACK"/>
    <property type="match status" value="1"/>
</dbReference>
<evidence type="ECO:0000313" key="5">
    <source>
        <dbReference type="Proteomes" id="UP000037460"/>
    </source>
</evidence>
<dbReference type="InterPro" id="IPR000210">
    <property type="entry name" value="BTB/POZ_dom"/>
</dbReference>
<dbReference type="GO" id="GO:0005794">
    <property type="term" value="C:Golgi apparatus"/>
    <property type="evidence" value="ECO:0007669"/>
    <property type="project" value="TreeGrafter"/>
</dbReference>